<dbReference type="VEuPathDB" id="TrichDB:TVAGG3_0259360"/>
<dbReference type="GO" id="GO:0005886">
    <property type="term" value="C:plasma membrane"/>
    <property type="evidence" value="ECO:0000318"/>
    <property type="project" value="GO_Central"/>
</dbReference>
<reference evidence="1" key="1">
    <citation type="submission" date="2006-10" db="EMBL/GenBank/DDBJ databases">
        <authorList>
            <person name="Amadeo P."/>
            <person name="Zhao Q."/>
            <person name="Wortman J."/>
            <person name="Fraser-Liggett C."/>
            <person name="Carlton J."/>
        </authorList>
    </citation>
    <scope>NUCLEOTIDE SEQUENCE</scope>
    <source>
        <strain evidence="1">G3</strain>
    </source>
</reference>
<dbReference type="PANTHER" id="PTHR24112">
    <property type="entry name" value="LEUCINE-RICH REPEAT, ISOFORM F-RELATED"/>
    <property type="match status" value="1"/>
</dbReference>
<dbReference type="SUPFAM" id="SSF52047">
    <property type="entry name" value="RNI-like"/>
    <property type="match status" value="1"/>
</dbReference>
<dbReference type="Gene3D" id="3.80.10.10">
    <property type="entry name" value="Ribonuclease Inhibitor"/>
    <property type="match status" value="1"/>
</dbReference>
<dbReference type="GO" id="GO:0030027">
    <property type="term" value="C:lamellipodium"/>
    <property type="evidence" value="ECO:0000318"/>
    <property type="project" value="GO_Central"/>
</dbReference>
<dbReference type="VEuPathDB" id="TrichDB:TVAG_160050"/>
<dbReference type="GO" id="GO:0016477">
    <property type="term" value="P:cell migration"/>
    <property type="evidence" value="ECO:0000318"/>
    <property type="project" value="GO_Central"/>
</dbReference>
<protein>
    <recommendedName>
        <fullName evidence="3">Leucine Rich Repeat family protein</fullName>
    </recommendedName>
</protein>
<name>A2DUU7_TRIV3</name>
<keyword evidence="2" id="KW-1185">Reference proteome</keyword>
<evidence type="ECO:0000313" key="2">
    <source>
        <dbReference type="Proteomes" id="UP000001542"/>
    </source>
</evidence>
<organism evidence="1 2">
    <name type="scientific">Trichomonas vaginalis (strain ATCC PRA-98 / G3)</name>
    <dbReference type="NCBI Taxonomy" id="412133"/>
    <lineage>
        <taxon>Eukaryota</taxon>
        <taxon>Metamonada</taxon>
        <taxon>Parabasalia</taxon>
        <taxon>Trichomonadida</taxon>
        <taxon>Trichomonadidae</taxon>
        <taxon>Trichomonas</taxon>
    </lineage>
</organism>
<sequence>MQQVLQDYEIDEELEYMKSYHSLAFEKVNIILGKAKTSSSMFLFISDFNVALFNKKFFSKKLRLEFSSLWTEVQEIRYNSGDNQYLSFKAKSNSFRVVSKNTKEIADLIMKFNKSVWGNQDAPTPRLYYPKEYEIPEYTKSIPIHLKYELFQKGIQLPNRQISSLAKFFASKPTEFKFDHFYWLIQYIPNVMKIINWEPSIKKIIIPLDVCPLGATLMQNIMKKNKTIQEISFSNGTITNLPELLQTIDRNQESKIKGLHFTGITFTSKDLHALDNFIRNYKLDFLTLNLAFDHSLSLNFTEDSLKIENFGYLQTLVLDNTPGLNLQRIFLRMKNLKFLSIVNCGIEINEIIRLFQVVKGSIERINASYNKCTVPIRFKKNKLIKTNTKYLNISNINWSEKDLVQIWNFFSIQEGITLDLSSATLSDGSFDNFVKQAVNVDSKISELYWNDNISTGVTDIIKHCPNLSVLSIARVFGEDDPEINKICKFIKKTETLKKLNISGSRRKFIGKNMPIIFGAIQENSSITNLDIRKNHAGESFPTDVINCFMKNEAVEILAIEGNEITDTEKYKEIFTQLQERKKPLLIVWPQKEIDGIALSTGTEQDELDQLMDLHARLANIGQI</sequence>
<proteinExistence type="predicted"/>
<evidence type="ECO:0008006" key="3">
    <source>
        <dbReference type="Google" id="ProtNLM"/>
    </source>
</evidence>
<dbReference type="GO" id="GO:0034315">
    <property type="term" value="P:regulation of Arp2/3 complex-mediated actin nucleation"/>
    <property type="evidence" value="ECO:0000318"/>
    <property type="project" value="GO_Central"/>
</dbReference>
<dbReference type="SMR" id="A2DUU7"/>
<accession>A2DUU7</accession>
<dbReference type="AlphaFoldDB" id="A2DUU7"/>
<dbReference type="EMBL" id="DS113250">
    <property type="protein sequence ID" value="EAY15832.1"/>
    <property type="molecule type" value="Genomic_DNA"/>
</dbReference>
<gene>
    <name evidence="1" type="ORF">TVAG_160050</name>
</gene>
<reference evidence="1" key="2">
    <citation type="journal article" date="2007" name="Science">
        <title>Draft genome sequence of the sexually transmitted pathogen Trichomonas vaginalis.</title>
        <authorList>
            <person name="Carlton J.M."/>
            <person name="Hirt R.P."/>
            <person name="Silva J.C."/>
            <person name="Delcher A.L."/>
            <person name="Schatz M."/>
            <person name="Zhao Q."/>
            <person name="Wortman J.R."/>
            <person name="Bidwell S.L."/>
            <person name="Alsmark U.C.M."/>
            <person name="Besteiro S."/>
            <person name="Sicheritz-Ponten T."/>
            <person name="Noel C.J."/>
            <person name="Dacks J.B."/>
            <person name="Foster P.G."/>
            <person name="Simillion C."/>
            <person name="Van de Peer Y."/>
            <person name="Miranda-Saavedra D."/>
            <person name="Barton G.J."/>
            <person name="Westrop G.D."/>
            <person name="Mueller S."/>
            <person name="Dessi D."/>
            <person name="Fiori P.L."/>
            <person name="Ren Q."/>
            <person name="Paulsen I."/>
            <person name="Zhang H."/>
            <person name="Bastida-Corcuera F.D."/>
            <person name="Simoes-Barbosa A."/>
            <person name="Brown M.T."/>
            <person name="Hayes R.D."/>
            <person name="Mukherjee M."/>
            <person name="Okumura C.Y."/>
            <person name="Schneider R."/>
            <person name="Smith A.J."/>
            <person name="Vanacova S."/>
            <person name="Villalvazo M."/>
            <person name="Haas B.J."/>
            <person name="Pertea M."/>
            <person name="Feldblyum T.V."/>
            <person name="Utterback T.R."/>
            <person name="Shu C.L."/>
            <person name="Osoegawa K."/>
            <person name="de Jong P.J."/>
            <person name="Hrdy I."/>
            <person name="Horvathova L."/>
            <person name="Zubacova Z."/>
            <person name="Dolezal P."/>
            <person name="Malik S.B."/>
            <person name="Logsdon J.M. Jr."/>
            <person name="Henze K."/>
            <person name="Gupta A."/>
            <person name="Wang C.C."/>
            <person name="Dunne R.L."/>
            <person name="Upcroft J.A."/>
            <person name="Upcroft P."/>
            <person name="White O."/>
            <person name="Salzberg S.L."/>
            <person name="Tang P."/>
            <person name="Chiu C.-H."/>
            <person name="Lee Y.-S."/>
            <person name="Embley T.M."/>
            <person name="Coombs G.H."/>
            <person name="Mottram J.C."/>
            <person name="Tachezy J."/>
            <person name="Fraser-Liggett C.M."/>
            <person name="Johnson P.J."/>
        </authorList>
    </citation>
    <scope>NUCLEOTIDE SEQUENCE [LARGE SCALE GENOMIC DNA]</scope>
    <source>
        <strain evidence="1">G3</strain>
    </source>
</reference>
<dbReference type="InterPro" id="IPR051279">
    <property type="entry name" value="PP1-Reg/Actin-Interact_Protein"/>
</dbReference>
<dbReference type="InParanoid" id="A2DUU7"/>
<dbReference type="Proteomes" id="UP000001542">
    <property type="component" value="Unassembled WGS sequence"/>
</dbReference>
<dbReference type="InterPro" id="IPR032675">
    <property type="entry name" value="LRR_dom_sf"/>
</dbReference>
<evidence type="ECO:0000313" key="1">
    <source>
        <dbReference type="EMBL" id="EAY15832.1"/>
    </source>
</evidence>
<dbReference type="RefSeq" id="XP_001328055.1">
    <property type="nucleotide sequence ID" value="XM_001328020.1"/>
</dbReference>
<dbReference type="KEGG" id="tva:4773839"/>
<dbReference type="PANTHER" id="PTHR24112:SF64">
    <property type="entry name" value="CHROMOSOME UNDETERMINED SCAFFOLD_46, WHOLE GENOME SHOTGUN SEQUENCE"/>
    <property type="match status" value="1"/>
</dbReference>